<evidence type="ECO:0000313" key="2">
    <source>
        <dbReference type="Proteomes" id="UP001213771"/>
    </source>
</evidence>
<dbReference type="Proteomes" id="UP001213771">
    <property type="component" value="Unassembled WGS sequence"/>
</dbReference>
<comment type="caution">
    <text evidence="1">The sequence shown here is derived from an EMBL/GenBank/DDBJ whole genome shotgun (WGS) entry which is preliminary data.</text>
</comment>
<organism evidence="1 2">
    <name type="scientific">Priestia megaterium</name>
    <name type="common">Bacillus megaterium</name>
    <dbReference type="NCBI Taxonomy" id="1404"/>
    <lineage>
        <taxon>Bacteria</taxon>
        <taxon>Bacillati</taxon>
        <taxon>Bacillota</taxon>
        <taxon>Bacilli</taxon>
        <taxon>Bacillales</taxon>
        <taxon>Bacillaceae</taxon>
        <taxon>Priestia</taxon>
    </lineage>
</organism>
<dbReference type="EMBL" id="JARAOX010000086">
    <property type="protein sequence ID" value="MDD9781167.1"/>
    <property type="molecule type" value="Genomic_DNA"/>
</dbReference>
<evidence type="ECO:0000313" key="1">
    <source>
        <dbReference type="EMBL" id="MDD9781167.1"/>
    </source>
</evidence>
<reference evidence="1 2" key="1">
    <citation type="submission" date="2023-02" db="EMBL/GenBank/DDBJ databases">
        <authorList>
            <person name="Olszewska D."/>
        </authorList>
    </citation>
    <scope>NUCLEOTIDE SEQUENCE [LARGE SCALE GENOMIC DNA]</scope>
    <source>
        <strain evidence="1 2">FDU301</strain>
    </source>
</reference>
<sequence length="169" mass="19799">MFNQSTTKNQRHSFVVGVEYGHENLFLELELGTFHTTPLHAQRIANSVNSIILLKDHMVVIFKNADSITINDDFLKQAYKFRVCIKPKLPPLELSVLTHQEREEFIRNQAYIVTEEDMKEVSWDIKTAFHYLQQEYEARDQSHFLFTPSSSYVIPLSTHVQQEVQHATY</sequence>
<dbReference type="RefSeq" id="WP_177564345.1">
    <property type="nucleotide sequence ID" value="NZ_CP058268.1"/>
</dbReference>
<protein>
    <submittedName>
        <fullName evidence="1">Uncharacterized protein</fullName>
    </submittedName>
</protein>
<dbReference type="AlphaFoldDB" id="A0ABD4WLS8"/>
<name>A0ABD4WLS8_PRIMG</name>
<accession>A0ABD4WLS8</accession>
<gene>
    <name evidence="1" type="ORF">PVE99_01745</name>
</gene>
<proteinExistence type="predicted"/>